<dbReference type="GeneID" id="101849146"/>
<evidence type="ECO:0000256" key="2">
    <source>
        <dbReference type="ARBA" id="ARBA00023098"/>
    </source>
</evidence>
<protein>
    <submittedName>
        <fullName evidence="6 7">Gastric triacylglycerol lipase</fullName>
    </submittedName>
</protein>
<dbReference type="Gene3D" id="3.40.50.1820">
    <property type="entry name" value="alpha/beta hydrolase"/>
    <property type="match status" value="1"/>
</dbReference>
<dbReference type="RefSeq" id="XP_012941444.1">
    <property type="nucleotide sequence ID" value="XM_013085990.2"/>
</dbReference>
<dbReference type="InterPro" id="IPR029058">
    <property type="entry name" value="AB_hydrolase_fold"/>
</dbReference>
<dbReference type="RefSeq" id="XP_012941443.1">
    <property type="nucleotide sequence ID" value="XM_013085989.2"/>
</dbReference>
<proteinExistence type="predicted"/>
<dbReference type="Proteomes" id="UP000694888">
    <property type="component" value="Unplaced"/>
</dbReference>
<dbReference type="RefSeq" id="XP_012941447.1">
    <property type="nucleotide sequence ID" value="XM_013085993.2"/>
</dbReference>
<feature type="domain" description="AB hydrolase-1" evidence="4">
    <location>
        <begin position="149"/>
        <end position="449"/>
    </location>
</feature>
<gene>
    <name evidence="6 7 8 9 10" type="primary">LOC101849146</name>
</gene>
<name>A0ABM1A5X0_APLCA</name>
<evidence type="ECO:0000313" key="7">
    <source>
        <dbReference type="RefSeq" id="XP_012941444.1"/>
    </source>
</evidence>
<evidence type="ECO:0000313" key="10">
    <source>
        <dbReference type="RefSeq" id="XP_012941448.1"/>
    </source>
</evidence>
<keyword evidence="2" id="KW-0443">Lipid metabolism</keyword>
<keyword evidence="1" id="KW-0442">Lipid degradation</keyword>
<feature type="chain" id="PRO_5045021901" evidence="3">
    <location>
        <begin position="29"/>
        <end position="470"/>
    </location>
</feature>
<evidence type="ECO:0000256" key="1">
    <source>
        <dbReference type="ARBA" id="ARBA00022963"/>
    </source>
</evidence>
<accession>A0ABM1A5X0</accession>
<dbReference type="SUPFAM" id="SSF53474">
    <property type="entry name" value="alpha/beta-Hydrolases"/>
    <property type="match status" value="1"/>
</dbReference>
<dbReference type="RefSeq" id="XP_012941445.1">
    <property type="nucleotide sequence ID" value="XM_013085991.2"/>
</dbReference>
<keyword evidence="3" id="KW-0732">Signal</keyword>
<evidence type="ECO:0000313" key="9">
    <source>
        <dbReference type="RefSeq" id="XP_012941447.1"/>
    </source>
</evidence>
<sequence length="470" mass="53231">MARFSCKPWSLLINFMIFLCCLTVNVSADDLGHFLRSESGDKITFSSEKVLSLLKRFGKSEGDYSLFRQHESWQENVRDSSRLGGHVFRKNKLDPDARKNMTELILSQGYISEKYTVQTEDGFLLDVHRIPSGRGEIPISSDGSGRSKPVVFLQHGLLSSSCDWVMNFANGSLGFILADAGYDVWMGNSRGNTLSRKHVKLRPGNPKFWDWSFDEMAKYDLTAFIDFVLNKTNQSSLSYVGHSQGTTMAFALFSQRPDMQKKVNIFVTLAPVTLISNTVSLVQYLAEIPDEILFAMLGRRDFLPSDLLVRTLVDLLCHDEATRWVCYNILFILAGPDLTNLNQTRLEVYMNHSPAGASVKDIVHFAQIYREKKFLMYDFGSPSENMKHYNQTSPPEYVVTNITVPVLAFTGTDDWLSDPEDASALLNSLPDVISWVVLDGWNHLDFVWGENAAQLCYHPIVQWLHKFSLG</sequence>
<evidence type="ECO:0000313" key="6">
    <source>
        <dbReference type="RefSeq" id="XP_012941443.1"/>
    </source>
</evidence>
<evidence type="ECO:0000259" key="4">
    <source>
        <dbReference type="Pfam" id="PF00561"/>
    </source>
</evidence>
<evidence type="ECO:0000313" key="5">
    <source>
        <dbReference type="Proteomes" id="UP000694888"/>
    </source>
</evidence>
<dbReference type="PANTHER" id="PTHR11005">
    <property type="entry name" value="LYSOSOMAL ACID LIPASE-RELATED"/>
    <property type="match status" value="1"/>
</dbReference>
<reference evidence="6 7" key="1">
    <citation type="submission" date="2025-05" db="UniProtKB">
        <authorList>
            <consortium name="RefSeq"/>
        </authorList>
    </citation>
    <scope>IDENTIFICATION</scope>
</reference>
<dbReference type="InterPro" id="IPR000073">
    <property type="entry name" value="AB_hydrolase_1"/>
</dbReference>
<dbReference type="Pfam" id="PF00561">
    <property type="entry name" value="Abhydrolase_1"/>
    <property type="match status" value="1"/>
</dbReference>
<dbReference type="RefSeq" id="XP_012941448.1">
    <property type="nucleotide sequence ID" value="XM_013085994.2"/>
</dbReference>
<organism evidence="5 7">
    <name type="scientific">Aplysia californica</name>
    <name type="common">California sea hare</name>
    <dbReference type="NCBI Taxonomy" id="6500"/>
    <lineage>
        <taxon>Eukaryota</taxon>
        <taxon>Metazoa</taxon>
        <taxon>Spiralia</taxon>
        <taxon>Lophotrochozoa</taxon>
        <taxon>Mollusca</taxon>
        <taxon>Gastropoda</taxon>
        <taxon>Heterobranchia</taxon>
        <taxon>Euthyneura</taxon>
        <taxon>Tectipleura</taxon>
        <taxon>Aplysiida</taxon>
        <taxon>Aplysioidea</taxon>
        <taxon>Aplysiidae</taxon>
        <taxon>Aplysia</taxon>
    </lineage>
</organism>
<keyword evidence="5" id="KW-1185">Reference proteome</keyword>
<feature type="signal peptide" evidence="3">
    <location>
        <begin position="1"/>
        <end position="28"/>
    </location>
</feature>
<evidence type="ECO:0000256" key="3">
    <source>
        <dbReference type="SAM" id="SignalP"/>
    </source>
</evidence>
<evidence type="ECO:0000313" key="8">
    <source>
        <dbReference type="RefSeq" id="XP_012941445.1"/>
    </source>
</evidence>